<protein>
    <recommendedName>
        <fullName evidence="1">Bacteriophage phiJL001 Gp84 C-terminal domain-containing protein</fullName>
    </recommendedName>
</protein>
<gene>
    <name evidence="2" type="ORF">DI556_05650</name>
</gene>
<reference evidence="2 3" key="1">
    <citation type="submission" date="2017-08" db="EMBL/GenBank/DDBJ databases">
        <title>Infants hospitalized years apart are colonized by the same room-sourced microbial strains.</title>
        <authorList>
            <person name="Brooks B."/>
            <person name="Olm M.R."/>
            <person name="Firek B.A."/>
            <person name="Baker R."/>
            <person name="Thomas B.C."/>
            <person name="Morowitz M.J."/>
            <person name="Banfield J.F."/>
        </authorList>
    </citation>
    <scope>NUCLEOTIDE SEQUENCE [LARGE SCALE GENOMIC DNA]</scope>
    <source>
        <strain evidence="2">S2_005_002_R2_34</strain>
    </source>
</reference>
<name>A0A2W5Q2X9_RHOSU</name>
<proteinExistence type="predicted"/>
<evidence type="ECO:0000313" key="2">
    <source>
        <dbReference type="EMBL" id="PZQ51637.1"/>
    </source>
</evidence>
<dbReference type="Pfam" id="PF09931">
    <property type="entry name" value="Phage_phiJL001_Gp84_N"/>
    <property type="match status" value="1"/>
</dbReference>
<comment type="caution">
    <text evidence="2">The sequence shown here is derived from an EMBL/GenBank/DDBJ whole genome shotgun (WGS) entry which is preliminary data.</text>
</comment>
<dbReference type="EMBL" id="QFPW01000002">
    <property type="protein sequence ID" value="PZQ51637.1"/>
    <property type="molecule type" value="Genomic_DNA"/>
</dbReference>
<dbReference type="Pfam" id="PF09356">
    <property type="entry name" value="Phage_BR0599"/>
    <property type="match status" value="1"/>
</dbReference>
<evidence type="ECO:0000259" key="1">
    <source>
        <dbReference type="Pfam" id="PF09356"/>
    </source>
</evidence>
<accession>A0A2W5Q2X9</accession>
<organism evidence="2 3">
    <name type="scientific">Rhodovulum sulfidophilum</name>
    <name type="common">Rhodobacter sulfidophilus</name>
    <dbReference type="NCBI Taxonomy" id="35806"/>
    <lineage>
        <taxon>Bacteria</taxon>
        <taxon>Pseudomonadati</taxon>
        <taxon>Pseudomonadota</taxon>
        <taxon>Alphaproteobacteria</taxon>
        <taxon>Rhodobacterales</taxon>
        <taxon>Paracoccaceae</taxon>
        <taxon>Rhodovulum</taxon>
    </lineage>
</organism>
<feature type="domain" description="Bacteriophage phiJL001 Gp84 C-terminal" evidence="1">
    <location>
        <begin position="194"/>
        <end position="276"/>
    </location>
</feature>
<dbReference type="InterPro" id="IPR018964">
    <property type="entry name" value="Phage_phiJL001_Gp84_C"/>
</dbReference>
<dbReference type="AlphaFoldDB" id="A0A2W5Q2X9"/>
<dbReference type="InterPro" id="IPR011928">
    <property type="entry name" value="Phage_phiJL001_Gp84"/>
</dbReference>
<sequence length="295" mass="31247">MRTLHAGLQAHLDGGATSLCRCWLVTRADGVSFGFTDHDDDLAFGGHDFRAGSGMDASALKTGTGLSVDNASVVGALSDAGVTEADIRAGRFDGAEVSHWLVNWRDPDQRALLFRGTFGEISRADGGFEVELRGPAEALNVARGRALLRRCDAILGDARCGVDLARPSLSVTVPARSGNAGRVVVGGLMDYEAGWFAGGVLNWESGANAGLTGRVRADETSGADRVLRLWEEPPFAVKEGDMARIVAGCDKLASTCRTKFDNFLNFRGFPDIPGEDWVTAYPKDGEAHDGGSRSS</sequence>
<evidence type="ECO:0000313" key="3">
    <source>
        <dbReference type="Proteomes" id="UP000249185"/>
    </source>
</evidence>
<dbReference type="NCBIfam" id="TIGR02218">
    <property type="entry name" value="phg_TIGR02218"/>
    <property type="match status" value="1"/>
</dbReference>
<dbReference type="Proteomes" id="UP000249185">
    <property type="component" value="Unassembled WGS sequence"/>
</dbReference>